<evidence type="ECO:0000256" key="1">
    <source>
        <dbReference type="SAM" id="MobiDB-lite"/>
    </source>
</evidence>
<reference evidence="2 3" key="1">
    <citation type="submission" date="2007-01" db="EMBL/GenBank/DDBJ databases">
        <authorList>
            <person name="DeShazer D."/>
            <person name="Woods D.E."/>
            <person name="Nierman W.C."/>
        </authorList>
    </citation>
    <scope>NUCLEOTIDE SEQUENCE [LARGE SCALE GENOMIC DNA]</scope>
    <source>
        <strain evidence="2 3">NCTC 10229</strain>
    </source>
</reference>
<dbReference type="EMBL" id="CP000545">
    <property type="protein sequence ID" value="ABN00369.1"/>
    <property type="molecule type" value="Genomic_DNA"/>
</dbReference>
<protein>
    <submittedName>
        <fullName evidence="2">Uncharacterized protein</fullName>
    </submittedName>
</protein>
<accession>A2RW96</accession>
<sequence length="73" mass="7555">MHACAAARAPRTAHCRPCGARIARSAAPSTSRRPARRAWDARAPSIETPSATCPAGGERAAHAARNGRSPPVT</sequence>
<name>A2RW96_BURM9</name>
<evidence type="ECO:0000313" key="2">
    <source>
        <dbReference type="EMBL" id="ABN00369.1"/>
    </source>
</evidence>
<evidence type="ECO:0000313" key="3">
    <source>
        <dbReference type="Proteomes" id="UP000002283"/>
    </source>
</evidence>
<dbReference type="Proteomes" id="UP000002283">
    <property type="component" value="Chromosome II"/>
</dbReference>
<feature type="region of interest" description="Disordered" evidence="1">
    <location>
        <begin position="23"/>
        <end position="73"/>
    </location>
</feature>
<organism evidence="2 3">
    <name type="scientific">Burkholderia mallei (strain NCTC 10229)</name>
    <dbReference type="NCBI Taxonomy" id="412022"/>
    <lineage>
        <taxon>Bacteria</taxon>
        <taxon>Pseudomonadati</taxon>
        <taxon>Pseudomonadota</taxon>
        <taxon>Betaproteobacteria</taxon>
        <taxon>Burkholderiales</taxon>
        <taxon>Burkholderiaceae</taxon>
        <taxon>Burkholderia</taxon>
        <taxon>pseudomallei group</taxon>
    </lineage>
</organism>
<dbReference type="KEGG" id="bml:BMA10229_0139"/>
<proteinExistence type="predicted"/>
<dbReference type="AlphaFoldDB" id="A2RW96"/>
<dbReference type="HOGENOM" id="CLU_2697508_0_0_4"/>
<gene>
    <name evidence="2" type="ordered locus">BMA10229_0139</name>
</gene>
<feature type="compositionally biased region" description="Low complexity" evidence="1">
    <location>
        <begin position="23"/>
        <end position="32"/>
    </location>
</feature>